<sequence>MRYTSLIAIPLSLCAGMAAAEATQEGADALTATLQTYLGATDGVVSVEVGDDVYDVTLDFAPLIAKAPAEVKATVTPIEFSLTDNGDGTWEMEQDQPLDLTLSVPGAADISVKIASYKSTGTFDEALQSFTTSTTTLTDMALSEKIIDPTTKSETNTSYSLASMTFEGTAEEGADGGVDSKGTYEAIGLSQTMMVPEMGVPITLTAETQSGTADISGLRPDAFYKLIAFAVANPDAAAAAAQQDTLKGIIKDGLPLFDHLASTSAIKAVKFDTPMGAVSMTDMGVNVEANGVVDDGLFREAFSINGLSLPAGLVPEWAAQLVPTSLTLDFKASRFNLAAPAAILLETMDLANPKPNTPEQDQALLAALLPEGVVDITLAPGTITSPLYTVTYEGMFSAGPATPMPVGKATITATGMTAVEQALAAGPAEMTGQITPMLKMAESMAKPGENGALVWELESTATGGFLVNGTNMMGAQ</sequence>
<dbReference type="Proteomes" id="UP001595547">
    <property type="component" value="Unassembled WGS sequence"/>
</dbReference>
<feature type="chain" id="PRO_5046005561" description="DUF2125 domain-containing protein" evidence="1">
    <location>
        <begin position="21"/>
        <end position="476"/>
    </location>
</feature>
<gene>
    <name evidence="2" type="ORF">ACFOGH_16700</name>
</gene>
<evidence type="ECO:0000256" key="1">
    <source>
        <dbReference type="SAM" id="SignalP"/>
    </source>
</evidence>
<comment type="caution">
    <text evidence="2">The sequence shown here is derived from an EMBL/GenBank/DDBJ whole genome shotgun (WGS) entry which is preliminary data.</text>
</comment>
<evidence type="ECO:0000313" key="2">
    <source>
        <dbReference type="EMBL" id="MFC3182638.1"/>
    </source>
</evidence>
<dbReference type="RefSeq" id="WP_380074296.1">
    <property type="nucleotide sequence ID" value="NZ_JBHRTO010000002.1"/>
</dbReference>
<reference evidence="3" key="1">
    <citation type="journal article" date="2019" name="Int. J. Syst. Evol. Microbiol.">
        <title>The Global Catalogue of Microorganisms (GCM) 10K type strain sequencing project: providing services to taxonomists for standard genome sequencing and annotation.</title>
        <authorList>
            <consortium name="The Broad Institute Genomics Platform"/>
            <consortium name="The Broad Institute Genome Sequencing Center for Infectious Disease"/>
            <person name="Wu L."/>
            <person name="Ma J."/>
        </authorList>
    </citation>
    <scope>NUCLEOTIDE SEQUENCE [LARGE SCALE GENOMIC DNA]</scope>
    <source>
        <strain evidence="3">KCTC 52039</strain>
    </source>
</reference>
<keyword evidence="3" id="KW-1185">Reference proteome</keyword>
<feature type="signal peptide" evidence="1">
    <location>
        <begin position="1"/>
        <end position="20"/>
    </location>
</feature>
<accession>A0ABV7J962</accession>
<evidence type="ECO:0008006" key="4">
    <source>
        <dbReference type="Google" id="ProtNLM"/>
    </source>
</evidence>
<evidence type="ECO:0000313" key="3">
    <source>
        <dbReference type="Proteomes" id="UP001595547"/>
    </source>
</evidence>
<proteinExistence type="predicted"/>
<keyword evidence="1" id="KW-0732">Signal</keyword>
<protein>
    <recommendedName>
        <fullName evidence="4">DUF2125 domain-containing protein</fullName>
    </recommendedName>
</protein>
<organism evidence="2 3">
    <name type="scientific">Cypionkella sinensis</name>
    <dbReference type="NCBI Taxonomy" id="1756043"/>
    <lineage>
        <taxon>Bacteria</taxon>
        <taxon>Pseudomonadati</taxon>
        <taxon>Pseudomonadota</taxon>
        <taxon>Alphaproteobacteria</taxon>
        <taxon>Rhodobacterales</taxon>
        <taxon>Paracoccaceae</taxon>
        <taxon>Cypionkella</taxon>
    </lineage>
</organism>
<name>A0ABV7J962_9RHOB</name>
<dbReference type="EMBL" id="JBHRTO010000002">
    <property type="protein sequence ID" value="MFC3182638.1"/>
    <property type="molecule type" value="Genomic_DNA"/>
</dbReference>